<dbReference type="Proteomes" id="UP000564385">
    <property type="component" value="Unassembled WGS sequence"/>
</dbReference>
<dbReference type="EMBL" id="JACCCU010000001">
    <property type="protein sequence ID" value="NYF87940.1"/>
    <property type="molecule type" value="Genomic_DNA"/>
</dbReference>
<protein>
    <recommendedName>
        <fullName evidence="5">OmpL-like beta-barrel porin-2</fullName>
    </recommendedName>
</protein>
<evidence type="ECO:0008006" key="5">
    <source>
        <dbReference type="Google" id="ProtNLM"/>
    </source>
</evidence>
<dbReference type="InterPro" id="IPR011486">
    <property type="entry name" value="BBP2"/>
</dbReference>
<evidence type="ECO:0000256" key="1">
    <source>
        <dbReference type="SAM" id="MobiDB-lite"/>
    </source>
</evidence>
<evidence type="ECO:0000313" key="4">
    <source>
        <dbReference type="Proteomes" id="UP000564385"/>
    </source>
</evidence>
<sequence length="494" mass="55718">MREWPACLVLLNAFLIMLCAPAIAQDQINAQLNAQLNAQSATSSPASSATPTPDAPKPFFPALIDAYKEDWHPTQPAGPDPVRRGYPAPLDSTPFPSSDYSVGGTPVLGAPDTQTYPLMQAINQNRTRTKIYGWLNGGFNISTSNKGDSANSPAAYYYNPNRITPDQQVLFIERLPDTVQTEHIDYGFRFAQLWGQDYRYTTSKGIFSQQLLLENHEYGYDPVMFYFDLYIPHVAKGMNIRMGRYISLPDIEAQLAPNNYTYSHSLLYTIDPYTQTGIVASIKLSDHWLVQAGFSGGNDVAPWTKDVKPTGTACVDYTWHKGGDALYTCANSFNDGKYAYNNLQGYYETWYHKINATWHTDTEAWYMYQRDVPNIAGNVTNPIKPEIGSNGAFCSFGERTCFAPEAAIVNYTEKEFNHKNYLSIRNEFVDDIKGQRTGYTTKYSEHLISYGHWIGNTVLFRPEIRLEHSYNLPAYDLGTKKTQFIAAGDITYHF</sequence>
<evidence type="ECO:0000313" key="3">
    <source>
        <dbReference type="EMBL" id="NYF87940.1"/>
    </source>
</evidence>
<proteinExistence type="predicted"/>
<accession>A0A852V8B0</accession>
<reference evidence="3 4" key="1">
    <citation type="submission" date="2020-07" db="EMBL/GenBank/DDBJ databases">
        <title>Genomic Encyclopedia of Type Strains, Phase IV (KMG-V): Genome sequencing to study the core and pangenomes of soil and plant-associated prokaryotes.</title>
        <authorList>
            <person name="Whitman W."/>
        </authorList>
    </citation>
    <scope>NUCLEOTIDE SEQUENCE [LARGE SCALE GENOMIC DNA]</scope>
    <source>
        <strain evidence="3 4">M8UP22</strain>
    </source>
</reference>
<gene>
    <name evidence="3" type="ORF">HDF08_000007</name>
</gene>
<comment type="caution">
    <text evidence="3">The sequence shown here is derived from an EMBL/GenBank/DDBJ whole genome shotgun (WGS) entry which is preliminary data.</text>
</comment>
<dbReference type="Pfam" id="PF07642">
    <property type="entry name" value="BBP2"/>
    <property type="match status" value="1"/>
</dbReference>
<feature type="chain" id="PRO_5033064601" description="OmpL-like beta-barrel porin-2" evidence="2">
    <location>
        <begin position="25"/>
        <end position="494"/>
    </location>
</feature>
<organism evidence="3 4">
    <name type="scientific">Tunturiibacter lichenicola</name>
    <dbReference type="NCBI Taxonomy" id="2051959"/>
    <lineage>
        <taxon>Bacteria</taxon>
        <taxon>Pseudomonadati</taxon>
        <taxon>Acidobacteriota</taxon>
        <taxon>Terriglobia</taxon>
        <taxon>Terriglobales</taxon>
        <taxon>Acidobacteriaceae</taxon>
        <taxon>Tunturiibacter</taxon>
    </lineage>
</organism>
<dbReference type="AlphaFoldDB" id="A0A852V8B0"/>
<keyword evidence="2" id="KW-0732">Signal</keyword>
<feature type="region of interest" description="Disordered" evidence="1">
    <location>
        <begin position="70"/>
        <end position="95"/>
    </location>
</feature>
<evidence type="ECO:0000256" key="2">
    <source>
        <dbReference type="SAM" id="SignalP"/>
    </source>
</evidence>
<feature type="signal peptide" evidence="2">
    <location>
        <begin position="1"/>
        <end position="24"/>
    </location>
</feature>
<name>A0A852V8B0_9BACT</name>